<keyword evidence="6" id="KW-0472">Membrane</keyword>
<keyword evidence="4" id="KW-1134">Transmembrane beta strand</keyword>
<keyword evidence="9" id="KW-1185">Reference proteome</keyword>
<evidence type="ECO:0000313" key="9">
    <source>
        <dbReference type="Proteomes" id="UP000309561"/>
    </source>
</evidence>
<name>A0A4U2Z6X2_9BACT</name>
<dbReference type="NCBIfam" id="TIGR01844">
    <property type="entry name" value="type_I_sec_TolC"/>
    <property type="match status" value="1"/>
</dbReference>
<reference evidence="8 9" key="1">
    <citation type="submission" date="2019-04" db="EMBL/GenBank/DDBJ databases">
        <title>Sulfurimonas crateris sp. nov. a facultative anaerobic sulfur-oxidizing chemolithautotrophic bacterium isolated from a terrestrial mud vulcano.</title>
        <authorList>
            <person name="Ratnikova N.M."/>
            <person name="Slobodkin A.I."/>
            <person name="Merkel A.Y."/>
            <person name="Novikov A."/>
            <person name="Bonch-Osmolovskaya E.A."/>
            <person name="Slobodkina G.B."/>
        </authorList>
    </citation>
    <scope>NUCLEOTIDE SEQUENCE [LARGE SCALE GENOMIC DNA]</scope>
    <source>
        <strain evidence="8 9">SN118</strain>
    </source>
</reference>
<dbReference type="OrthoDB" id="9780675at2"/>
<sequence length="446" mass="50616">MNIKIALALTLATALFSQDIKTTINEILSTNPIILERLKNYNATKEDITTAQAGYFPKIDLSMGIGKEDGEKPVDQEFDYSVYQNSITYTHNLFNGFETTHRVGQQKNRTTAAAYSYVEKVNDTSFETLNSYLEVMKNSELLNIQKENIEINTEIFKKVQKLYDSGLTTLSEVNKIESALSLAKSNYVVQENTLLDAMHKMKRLLGRYLEPSAMTRPQDVALPQTIEEATKLAVQNNPSLLVGTYNIKMARERFEEKKAPFFPSIDLEVSKSMNKNLSGIEGNYDNLRAMVYLKYNFFNGFADKAEVQKSISSIHQEIETKDKLRREVIEGMNLAWSANEKLSSQLEHLNEYKRFSLKTLTLYSKEYDLGRRSLLDLLSAQNDFIAAKAQIINTEYNLLFAKYRVLDAMGTLVSTVLGEENTSYASVGLNGETPKNSDKLPISYDR</sequence>
<dbReference type="InterPro" id="IPR003423">
    <property type="entry name" value="OMP_efflux"/>
</dbReference>
<dbReference type="SUPFAM" id="SSF56954">
    <property type="entry name" value="Outer membrane efflux proteins (OEP)"/>
    <property type="match status" value="1"/>
</dbReference>
<accession>A0A4U2Z6X2</accession>
<protein>
    <submittedName>
        <fullName evidence="8">TolC family outer membrane protein</fullName>
    </submittedName>
</protein>
<comment type="similarity">
    <text evidence="2">Belongs to the outer membrane factor (OMF) (TC 1.B.17) family.</text>
</comment>
<dbReference type="PANTHER" id="PTHR30026">
    <property type="entry name" value="OUTER MEMBRANE PROTEIN TOLC"/>
    <property type="match status" value="1"/>
</dbReference>
<dbReference type="PANTHER" id="PTHR30026:SF22">
    <property type="entry name" value="OUTER MEMBRANE EFFLUX PROTEIN"/>
    <property type="match status" value="1"/>
</dbReference>
<dbReference type="EMBL" id="SZPX01000004">
    <property type="protein sequence ID" value="TKI69734.1"/>
    <property type="molecule type" value="Genomic_DNA"/>
</dbReference>
<evidence type="ECO:0000256" key="3">
    <source>
        <dbReference type="ARBA" id="ARBA00022448"/>
    </source>
</evidence>
<dbReference type="AlphaFoldDB" id="A0A4U2Z6X2"/>
<evidence type="ECO:0000256" key="4">
    <source>
        <dbReference type="ARBA" id="ARBA00022452"/>
    </source>
</evidence>
<dbReference type="GO" id="GO:0015288">
    <property type="term" value="F:porin activity"/>
    <property type="evidence" value="ECO:0007669"/>
    <property type="project" value="TreeGrafter"/>
</dbReference>
<dbReference type="GO" id="GO:0015562">
    <property type="term" value="F:efflux transmembrane transporter activity"/>
    <property type="evidence" value="ECO:0007669"/>
    <property type="project" value="InterPro"/>
</dbReference>
<evidence type="ECO:0000256" key="1">
    <source>
        <dbReference type="ARBA" id="ARBA00004442"/>
    </source>
</evidence>
<keyword evidence="3" id="KW-0813">Transport</keyword>
<proteinExistence type="inferred from homology"/>
<gene>
    <name evidence="8" type="ORF">FCU45_06655</name>
</gene>
<dbReference type="Proteomes" id="UP000309561">
    <property type="component" value="Unassembled WGS sequence"/>
</dbReference>
<keyword evidence="7" id="KW-0998">Cell outer membrane</keyword>
<evidence type="ECO:0000256" key="7">
    <source>
        <dbReference type="ARBA" id="ARBA00023237"/>
    </source>
</evidence>
<dbReference type="RefSeq" id="WP_137013572.1">
    <property type="nucleotide sequence ID" value="NZ_SZPX01000004.1"/>
</dbReference>
<evidence type="ECO:0000256" key="5">
    <source>
        <dbReference type="ARBA" id="ARBA00022692"/>
    </source>
</evidence>
<dbReference type="GO" id="GO:1990281">
    <property type="term" value="C:efflux pump complex"/>
    <property type="evidence" value="ECO:0007669"/>
    <property type="project" value="TreeGrafter"/>
</dbReference>
<dbReference type="Gene3D" id="1.20.1600.10">
    <property type="entry name" value="Outer membrane efflux proteins (OEP)"/>
    <property type="match status" value="1"/>
</dbReference>
<dbReference type="InterPro" id="IPR010130">
    <property type="entry name" value="T1SS_OMP_TolC"/>
</dbReference>
<keyword evidence="5" id="KW-0812">Transmembrane</keyword>
<evidence type="ECO:0000313" key="8">
    <source>
        <dbReference type="EMBL" id="TKI69734.1"/>
    </source>
</evidence>
<evidence type="ECO:0000256" key="6">
    <source>
        <dbReference type="ARBA" id="ARBA00023136"/>
    </source>
</evidence>
<dbReference type="Pfam" id="PF02321">
    <property type="entry name" value="OEP"/>
    <property type="match status" value="2"/>
</dbReference>
<comment type="subcellular location">
    <subcellularLocation>
        <location evidence="1">Cell outer membrane</location>
    </subcellularLocation>
</comment>
<comment type="caution">
    <text evidence="8">The sequence shown here is derived from an EMBL/GenBank/DDBJ whole genome shotgun (WGS) entry which is preliminary data.</text>
</comment>
<dbReference type="GO" id="GO:0009279">
    <property type="term" value="C:cell outer membrane"/>
    <property type="evidence" value="ECO:0007669"/>
    <property type="project" value="UniProtKB-SubCell"/>
</dbReference>
<organism evidence="8 9">
    <name type="scientific">Sulfurimonas crateris</name>
    <dbReference type="NCBI Taxonomy" id="2574727"/>
    <lineage>
        <taxon>Bacteria</taxon>
        <taxon>Pseudomonadati</taxon>
        <taxon>Campylobacterota</taxon>
        <taxon>Epsilonproteobacteria</taxon>
        <taxon>Campylobacterales</taxon>
        <taxon>Sulfurimonadaceae</taxon>
        <taxon>Sulfurimonas</taxon>
    </lineage>
</organism>
<evidence type="ECO:0000256" key="2">
    <source>
        <dbReference type="ARBA" id="ARBA00007613"/>
    </source>
</evidence>
<dbReference type="InterPro" id="IPR051906">
    <property type="entry name" value="TolC-like"/>
</dbReference>